<evidence type="ECO:0000259" key="14">
    <source>
        <dbReference type="PROSITE" id="PS50994"/>
    </source>
</evidence>
<evidence type="ECO:0000256" key="10">
    <source>
        <dbReference type="PROSITE-ProRule" id="PRU00047"/>
    </source>
</evidence>
<dbReference type="EC" id="2.7.7.49" evidence="1"/>
<dbReference type="Pfam" id="PF17917">
    <property type="entry name" value="RT_RNaseH"/>
    <property type="match status" value="1"/>
</dbReference>
<keyword evidence="7" id="KW-0378">Hydrolase</keyword>
<dbReference type="SUPFAM" id="SSF56672">
    <property type="entry name" value="DNA/RNA polymerases"/>
    <property type="match status" value="1"/>
</dbReference>
<keyword evidence="10" id="KW-0479">Metal-binding</keyword>
<keyword evidence="10" id="KW-0862">Zinc</keyword>
<evidence type="ECO:0000256" key="2">
    <source>
        <dbReference type="ARBA" id="ARBA00022664"/>
    </source>
</evidence>
<evidence type="ECO:0000256" key="4">
    <source>
        <dbReference type="ARBA" id="ARBA00022695"/>
    </source>
</evidence>
<dbReference type="InterPro" id="IPR001584">
    <property type="entry name" value="Integrase_cat-core"/>
</dbReference>
<keyword evidence="11" id="KW-0175">Coiled coil</keyword>
<feature type="compositionally biased region" description="Acidic residues" evidence="12">
    <location>
        <begin position="607"/>
        <end position="618"/>
    </location>
</feature>
<dbReference type="InterPro" id="IPR036875">
    <property type="entry name" value="Znf_CCHC_sf"/>
</dbReference>
<dbReference type="SUPFAM" id="SSF53098">
    <property type="entry name" value="Ribonuclease H-like"/>
    <property type="match status" value="1"/>
</dbReference>
<dbReference type="InterPro" id="IPR000477">
    <property type="entry name" value="RT_dom"/>
</dbReference>
<evidence type="ECO:0000256" key="8">
    <source>
        <dbReference type="ARBA" id="ARBA00022884"/>
    </source>
</evidence>
<dbReference type="GO" id="GO:0015074">
    <property type="term" value="P:DNA integration"/>
    <property type="evidence" value="ECO:0007669"/>
    <property type="project" value="InterPro"/>
</dbReference>
<dbReference type="CDD" id="cd09274">
    <property type="entry name" value="RNase_HI_RT_Ty3"/>
    <property type="match status" value="1"/>
</dbReference>
<keyword evidence="4" id="KW-0548">Nucleotidyltransferase</keyword>
<accession>A0A9P3Q2A7</accession>
<dbReference type="FunFam" id="3.30.70.270:FF:000020">
    <property type="entry name" value="Transposon Tf2-6 polyprotein-like Protein"/>
    <property type="match status" value="1"/>
</dbReference>
<evidence type="ECO:0000313" key="15">
    <source>
        <dbReference type="EMBL" id="GLB45798.1"/>
    </source>
</evidence>
<evidence type="ECO:0000256" key="5">
    <source>
        <dbReference type="ARBA" id="ARBA00022722"/>
    </source>
</evidence>
<organism evidence="15 16">
    <name type="scientific">Lyophyllum shimeji</name>
    <name type="common">Hon-shimeji</name>
    <name type="synonym">Tricholoma shimeji</name>
    <dbReference type="NCBI Taxonomy" id="47721"/>
    <lineage>
        <taxon>Eukaryota</taxon>
        <taxon>Fungi</taxon>
        <taxon>Dikarya</taxon>
        <taxon>Basidiomycota</taxon>
        <taxon>Agaricomycotina</taxon>
        <taxon>Agaricomycetes</taxon>
        <taxon>Agaricomycetidae</taxon>
        <taxon>Agaricales</taxon>
        <taxon>Tricholomatineae</taxon>
        <taxon>Lyophyllaceae</taxon>
        <taxon>Lyophyllum</taxon>
    </lineage>
</organism>
<evidence type="ECO:0000256" key="1">
    <source>
        <dbReference type="ARBA" id="ARBA00012493"/>
    </source>
</evidence>
<dbReference type="CDD" id="cd00303">
    <property type="entry name" value="retropepsin_like"/>
    <property type="match status" value="1"/>
</dbReference>
<dbReference type="InterPro" id="IPR043128">
    <property type="entry name" value="Rev_trsase/Diguanyl_cyclase"/>
</dbReference>
<dbReference type="Pfam" id="PF00098">
    <property type="entry name" value="zf-CCHC"/>
    <property type="match status" value="1"/>
</dbReference>
<dbReference type="GO" id="GO:0003964">
    <property type="term" value="F:RNA-directed DNA polymerase activity"/>
    <property type="evidence" value="ECO:0007669"/>
    <property type="project" value="UniProtKB-KW"/>
</dbReference>
<reference evidence="15" key="1">
    <citation type="submission" date="2022-07" db="EMBL/GenBank/DDBJ databases">
        <title>The genome of Lyophyllum shimeji provides insight into the initial evolution of ectomycorrhizal fungal genome.</title>
        <authorList>
            <person name="Kobayashi Y."/>
            <person name="Shibata T."/>
            <person name="Hirakawa H."/>
            <person name="Shigenobu S."/>
            <person name="Nishiyama T."/>
            <person name="Yamada A."/>
            <person name="Hasebe M."/>
            <person name="Kawaguchi M."/>
        </authorList>
    </citation>
    <scope>NUCLEOTIDE SEQUENCE</scope>
    <source>
        <strain evidence="15">AT787</strain>
    </source>
</reference>
<dbReference type="GO" id="GO:0006397">
    <property type="term" value="P:mRNA processing"/>
    <property type="evidence" value="ECO:0007669"/>
    <property type="project" value="UniProtKB-KW"/>
</dbReference>
<dbReference type="Pfam" id="PF08284">
    <property type="entry name" value="RVP_2"/>
    <property type="match status" value="1"/>
</dbReference>
<feature type="coiled-coil region" evidence="11">
    <location>
        <begin position="1286"/>
        <end position="1313"/>
    </location>
</feature>
<keyword evidence="16" id="KW-1185">Reference proteome</keyword>
<dbReference type="InterPro" id="IPR012337">
    <property type="entry name" value="RNaseH-like_sf"/>
</dbReference>
<keyword evidence="9" id="KW-0695">RNA-directed DNA polymerase</keyword>
<dbReference type="Proteomes" id="UP001063166">
    <property type="component" value="Unassembled WGS sequence"/>
</dbReference>
<evidence type="ECO:0000256" key="9">
    <source>
        <dbReference type="ARBA" id="ARBA00022918"/>
    </source>
</evidence>
<protein>
    <recommendedName>
        <fullName evidence="1">RNA-directed DNA polymerase</fullName>
        <ecNumber evidence="1">2.7.7.49</ecNumber>
    </recommendedName>
</protein>
<dbReference type="InterPro" id="IPR021109">
    <property type="entry name" value="Peptidase_aspartic_dom_sf"/>
</dbReference>
<feature type="domain" description="Integrase catalytic" evidence="14">
    <location>
        <begin position="1107"/>
        <end position="1274"/>
    </location>
</feature>
<dbReference type="GO" id="GO:0005634">
    <property type="term" value="C:nucleus"/>
    <property type="evidence" value="ECO:0007669"/>
    <property type="project" value="UniProtKB-ARBA"/>
</dbReference>
<keyword evidence="2" id="KW-0507">mRNA processing</keyword>
<dbReference type="Gene3D" id="2.40.70.10">
    <property type="entry name" value="Acid Proteases"/>
    <property type="match status" value="1"/>
</dbReference>
<evidence type="ECO:0000256" key="7">
    <source>
        <dbReference type="ARBA" id="ARBA00022801"/>
    </source>
</evidence>
<evidence type="ECO:0000313" key="16">
    <source>
        <dbReference type="Proteomes" id="UP001063166"/>
    </source>
</evidence>
<evidence type="ECO:0000259" key="13">
    <source>
        <dbReference type="PROSITE" id="PS50158"/>
    </source>
</evidence>
<feature type="region of interest" description="Disordered" evidence="12">
    <location>
        <begin position="1027"/>
        <end position="1049"/>
    </location>
</feature>
<sequence>MQPESDATPQAPATDPEQDAWQRLVTVEGWLEYQAGQVTQILDSLNELRRFVEQHVVNSMPHDPGPTVVQPAIDAQTPVLAAPISAQSPMRGRDRLCPAPPDSFDGEREKGRAFINSCDLYMSLAPDAFSDEQTRINWALSYMKVGRAARFAACALRHPLSHGGAPRFRSYVEFRAQFIVEFCPWVEIRPRDVRLPPRFPLRRRVYRRIHGPCGGSPIPGRRAVDVPLLPWSRQQDRGQGMVDGRPSDKCVEDWIDAARSAATKTHAAPAPPQVPQNPGAPAFRALPAPHFPPAPVAAAPATPSAPVSHPLPSDVPMDIDLSHQRSGTPIICRQCKKPGHIARNCPDQFDIHSMTTGERDGWVMGLLADLDAVRAAASVETPAEALATAKEEKSEESAESLSIAALSACEPCLNQDVPPSSAITKSDFGRPTSDVPETTITVRCCRSLPRWEKRLPRRFIPAATPSRNSLSLAVEVETTDTQEILGLKALLNSGASGLFLHIRFVREHGLTIRTLSRPIPVNNVDGTANAAGAITEVVDLVLRYNGHSERMVFAVADLGEQDMILGYTWLKEHNPEIDWAAGTVSMSRCLARCQTCRVEVKLFPDPDCEDDSDSDVSPEPDSAPGSDGANVMEEGDRLLVVTLFGYPAAEEIRASQTTSQHLADAFAHNSTPKSFCDAVPDHLHDFEDSKARLVQGLSARPRYSLPLISELINNFCGVRYFTKLDVWWGYNNVRIKKGDEWKAAFRTNCGLFEPLVMFFGLTNSPTTFQTMMNDIFRDLIAQGVVCVYLNDIFIYTKTLEEHRRITRIVLDRLREHRLFLKPEKCEFERTKIEYLGLIISHGTASTDLVKVAEVAEWPTPKNKKEVQSFLGFTNFYRWFIDNFFHHARLLFDLTAKDVAWTWGSAQQDAFDALKRAITSQPVLIFPDDDRPFRVEADSGKWHPVTFYSKSLNAVERNYEIHDKEMLAIIRALEEWRHFLEGARHKVEIYTDHKNLEYFLTAKKLNWRQARWSLYLANFDFVLHHHPGRSMGKPDALSRRPDHGDGSSDNADIVLLKPEFFAIRAVRSVRSAEWWEDQGVLIFRGRIYVPSIPNSAAGLSNSTMTPMSPDIPVAGKLWSSSPGATGGRRCLVMVVVDSVGKRAHFIPMHTTHTALGTANLYCKHVWKLHGLPDVFISDRGPQFVAEFTWELYRLLGIKLSTSTVYHPQSDGQTERIKQEFEQYLRVFCNERQDDWDDLLPEAEFQYNNHVHSATKYTLFMLDTGRNPRMGFEPRPLNLNNEMANEFFERMKLAQEEAKAALVKAKNDMARYYDQRCTPAPEYKPGDRLRWTSRPRVPRRSFRTAILGPTPSSARSAPLRTSSTLLLRTQSPAAVLTCLHL</sequence>
<proteinExistence type="predicted"/>
<dbReference type="Pfam" id="PF00078">
    <property type="entry name" value="RVT_1"/>
    <property type="match status" value="1"/>
</dbReference>
<dbReference type="EMBL" id="BRPK01000030">
    <property type="protein sequence ID" value="GLB45798.1"/>
    <property type="molecule type" value="Genomic_DNA"/>
</dbReference>
<dbReference type="Gene3D" id="3.30.420.10">
    <property type="entry name" value="Ribonuclease H-like superfamily/Ribonuclease H"/>
    <property type="match status" value="1"/>
</dbReference>
<feature type="region of interest" description="Disordered" evidence="12">
    <location>
        <begin position="261"/>
        <end position="288"/>
    </location>
</feature>
<keyword evidence="3" id="KW-0808">Transferase</keyword>
<dbReference type="SUPFAM" id="SSF57756">
    <property type="entry name" value="Retrovirus zinc finger-like domains"/>
    <property type="match status" value="1"/>
</dbReference>
<dbReference type="GO" id="GO:0004519">
    <property type="term" value="F:endonuclease activity"/>
    <property type="evidence" value="ECO:0007669"/>
    <property type="project" value="UniProtKB-KW"/>
</dbReference>
<dbReference type="PROSITE" id="PS50158">
    <property type="entry name" value="ZF_CCHC"/>
    <property type="match status" value="1"/>
</dbReference>
<comment type="caution">
    <text evidence="15">The sequence shown here is derived from an EMBL/GenBank/DDBJ whole genome shotgun (WGS) entry which is preliminary data.</text>
</comment>
<dbReference type="PANTHER" id="PTHR37984:SF5">
    <property type="entry name" value="PROTEIN NYNRIN-LIKE"/>
    <property type="match status" value="1"/>
</dbReference>
<feature type="compositionally biased region" description="Low complexity" evidence="12">
    <location>
        <begin position="276"/>
        <end position="288"/>
    </location>
</feature>
<dbReference type="InterPro" id="IPR043502">
    <property type="entry name" value="DNA/RNA_pol_sf"/>
</dbReference>
<keyword evidence="10" id="KW-0863">Zinc-finger</keyword>
<feature type="compositionally biased region" description="Basic and acidic residues" evidence="12">
    <location>
        <begin position="1035"/>
        <end position="1045"/>
    </location>
</feature>
<evidence type="ECO:0000256" key="6">
    <source>
        <dbReference type="ARBA" id="ARBA00022759"/>
    </source>
</evidence>
<keyword evidence="8" id="KW-0694">RNA-binding</keyword>
<name>A0A9P3Q2A7_LYOSH</name>
<keyword evidence="5" id="KW-0540">Nuclease</keyword>
<dbReference type="InterPro" id="IPR041373">
    <property type="entry name" value="RT_RNaseH"/>
</dbReference>
<dbReference type="Gene3D" id="3.30.70.270">
    <property type="match status" value="2"/>
</dbReference>
<dbReference type="PANTHER" id="PTHR37984">
    <property type="entry name" value="PROTEIN CBG26694"/>
    <property type="match status" value="1"/>
</dbReference>
<dbReference type="InterPro" id="IPR001878">
    <property type="entry name" value="Znf_CCHC"/>
</dbReference>
<gene>
    <name evidence="15" type="ORF">LshimejAT787_3000070</name>
</gene>
<evidence type="ECO:0000256" key="3">
    <source>
        <dbReference type="ARBA" id="ARBA00022679"/>
    </source>
</evidence>
<evidence type="ECO:0000256" key="12">
    <source>
        <dbReference type="SAM" id="MobiDB-lite"/>
    </source>
</evidence>
<dbReference type="GO" id="GO:0016787">
    <property type="term" value="F:hydrolase activity"/>
    <property type="evidence" value="ECO:0007669"/>
    <property type="project" value="UniProtKB-KW"/>
</dbReference>
<feature type="domain" description="CCHC-type" evidence="13">
    <location>
        <begin position="332"/>
        <end position="347"/>
    </location>
</feature>
<dbReference type="PROSITE" id="PS50994">
    <property type="entry name" value="INTEGRASE"/>
    <property type="match status" value="1"/>
</dbReference>
<feature type="region of interest" description="Disordered" evidence="12">
    <location>
        <begin position="607"/>
        <end position="630"/>
    </location>
</feature>
<dbReference type="Gene3D" id="3.10.10.10">
    <property type="entry name" value="HIV Type 1 Reverse Transcriptase, subunit A, domain 1"/>
    <property type="match status" value="1"/>
</dbReference>
<keyword evidence="6" id="KW-0255">Endonuclease</keyword>
<evidence type="ECO:0000256" key="11">
    <source>
        <dbReference type="SAM" id="Coils"/>
    </source>
</evidence>
<dbReference type="SMART" id="SM00343">
    <property type="entry name" value="ZnF_C2HC"/>
    <property type="match status" value="1"/>
</dbReference>
<dbReference type="SUPFAM" id="SSF50630">
    <property type="entry name" value="Acid proteases"/>
    <property type="match status" value="1"/>
</dbReference>
<dbReference type="InterPro" id="IPR050951">
    <property type="entry name" value="Retrovirus_Pol_polyprotein"/>
</dbReference>
<dbReference type="CDD" id="cd01647">
    <property type="entry name" value="RT_LTR"/>
    <property type="match status" value="1"/>
</dbReference>
<dbReference type="GO" id="GO:0008270">
    <property type="term" value="F:zinc ion binding"/>
    <property type="evidence" value="ECO:0007669"/>
    <property type="project" value="UniProtKB-KW"/>
</dbReference>
<dbReference type="GO" id="GO:0003723">
    <property type="term" value="F:RNA binding"/>
    <property type="evidence" value="ECO:0007669"/>
    <property type="project" value="UniProtKB-KW"/>
</dbReference>
<dbReference type="InterPro" id="IPR036397">
    <property type="entry name" value="RNaseH_sf"/>
</dbReference>
<dbReference type="OrthoDB" id="3267566at2759"/>